<dbReference type="InterPro" id="IPR036291">
    <property type="entry name" value="NAD(P)-bd_dom_sf"/>
</dbReference>
<dbReference type="InterPro" id="IPR037108">
    <property type="entry name" value="TM1727-like_C_sf"/>
</dbReference>
<evidence type="ECO:0000259" key="2">
    <source>
        <dbReference type="Pfam" id="PF10728"/>
    </source>
</evidence>
<dbReference type="Gene3D" id="3.40.50.720">
    <property type="entry name" value="NAD(P)-binding Rossmann-like Domain"/>
    <property type="match status" value="1"/>
</dbReference>
<protein>
    <recommendedName>
        <fullName evidence="5">DUF2520 domain-containing protein</fullName>
    </recommendedName>
</protein>
<feature type="domain" description="Pyrroline-5-carboxylate reductase catalytic N-terminal" evidence="1">
    <location>
        <begin position="2"/>
        <end position="78"/>
    </location>
</feature>
<dbReference type="AlphaFoldDB" id="A0A117M032"/>
<evidence type="ECO:0008006" key="5">
    <source>
        <dbReference type="Google" id="ProtNLM"/>
    </source>
</evidence>
<organism evidence="3 4">
    <name type="scientific">Proteiniphilum acetatigenes</name>
    <dbReference type="NCBI Taxonomy" id="294710"/>
    <lineage>
        <taxon>Bacteria</taxon>
        <taxon>Pseudomonadati</taxon>
        <taxon>Bacteroidota</taxon>
        <taxon>Bacteroidia</taxon>
        <taxon>Bacteroidales</taxon>
        <taxon>Dysgonomonadaceae</taxon>
        <taxon>Proteiniphilum</taxon>
    </lineage>
</organism>
<evidence type="ECO:0000259" key="1">
    <source>
        <dbReference type="Pfam" id="PF03807"/>
    </source>
</evidence>
<feature type="domain" description="DUF2520" evidence="2">
    <location>
        <begin position="124"/>
        <end position="248"/>
    </location>
</feature>
<dbReference type="Pfam" id="PF03807">
    <property type="entry name" value="F420_oxidored"/>
    <property type="match status" value="1"/>
</dbReference>
<dbReference type="Pfam" id="PF10728">
    <property type="entry name" value="DUF2520"/>
    <property type="match status" value="1"/>
</dbReference>
<dbReference type="EMBL" id="LGGN01000176">
    <property type="protein sequence ID" value="KUK76991.1"/>
    <property type="molecule type" value="Genomic_DNA"/>
</dbReference>
<dbReference type="PATRIC" id="fig|294710.3.peg.1334"/>
<evidence type="ECO:0000313" key="3">
    <source>
        <dbReference type="EMBL" id="KUK76991.1"/>
    </source>
</evidence>
<dbReference type="SUPFAM" id="SSF51735">
    <property type="entry name" value="NAD(P)-binding Rossmann-fold domains"/>
    <property type="match status" value="1"/>
</dbReference>
<dbReference type="InterPro" id="IPR028939">
    <property type="entry name" value="P5C_Rdtase_cat_N"/>
</dbReference>
<proteinExistence type="predicted"/>
<dbReference type="Proteomes" id="UP000053860">
    <property type="component" value="Unassembled WGS sequence"/>
</dbReference>
<reference evidence="4" key="1">
    <citation type="journal article" date="2015" name="MBio">
        <title>Genome-Resolved Metagenomic Analysis Reveals Roles for Candidate Phyla and Other Microbial Community Members in Biogeochemical Transformations in Oil Reservoirs.</title>
        <authorList>
            <person name="Hu P."/>
            <person name="Tom L."/>
            <person name="Singh A."/>
            <person name="Thomas B.C."/>
            <person name="Baker B.J."/>
            <person name="Piceno Y.M."/>
            <person name="Andersen G.L."/>
            <person name="Banfield J.F."/>
        </authorList>
    </citation>
    <scope>NUCLEOTIDE SEQUENCE [LARGE SCALE GENOMIC DNA]</scope>
</reference>
<name>A0A117M032_9BACT</name>
<dbReference type="InterPro" id="IPR018931">
    <property type="entry name" value="DUF2520"/>
</dbReference>
<dbReference type="InterPro" id="IPR008927">
    <property type="entry name" value="6-PGluconate_DH-like_C_sf"/>
</dbReference>
<dbReference type="Gene3D" id="1.10.1040.20">
    <property type="entry name" value="ProC-like, C-terminal domain"/>
    <property type="match status" value="1"/>
</dbReference>
<accession>A0A117M032</accession>
<dbReference type="SUPFAM" id="SSF48179">
    <property type="entry name" value="6-phosphogluconate dehydrogenase C-terminal domain-like"/>
    <property type="match status" value="1"/>
</dbReference>
<gene>
    <name evidence="3" type="ORF">XD92_0966</name>
</gene>
<sequence length="259" mass="28687">MKITVIGSGNVATHLTRALFEAGHTILQIWSRTPGHASDLARRVGAESLTDTGKISPDADLYIFSVKDDALSEVINRMPETGGVWVHTAGSLSMELFASRKCDYGVLYPLQTFSRNRELSFDAIPLFIEGSNPETRAMLEQLGRTLSRHVLYLPGEKRKKLHLAAVFACNFVNHLYALAAEIIAEEDIPFEVLLPLIGETAAKVTEMAPAEAQTGPAIRSDERVMRMHLSLLGDARTREIYRLLSESIVELTKRNLLLT</sequence>
<dbReference type="PANTHER" id="PTHR40459">
    <property type="entry name" value="CONSERVED HYPOTHETICAL ALANINE AND LEUCINE RICH PROTEIN"/>
    <property type="match status" value="1"/>
</dbReference>
<dbReference type="PANTHER" id="PTHR40459:SF1">
    <property type="entry name" value="CONSERVED HYPOTHETICAL ALANINE AND LEUCINE RICH PROTEIN"/>
    <property type="match status" value="1"/>
</dbReference>
<evidence type="ECO:0000313" key="4">
    <source>
        <dbReference type="Proteomes" id="UP000053860"/>
    </source>
</evidence>
<comment type="caution">
    <text evidence="3">The sequence shown here is derived from an EMBL/GenBank/DDBJ whole genome shotgun (WGS) entry which is preliminary data.</text>
</comment>